<name>A0A328ANL6_9CAUL</name>
<dbReference type="AlphaFoldDB" id="A0A328ANL6"/>
<evidence type="ECO:0000313" key="1">
    <source>
        <dbReference type="EMBL" id="RAK56612.1"/>
    </source>
</evidence>
<reference evidence="2" key="1">
    <citation type="submission" date="2018-05" db="EMBL/GenBank/DDBJ databases">
        <authorList>
            <person name="Li X."/>
        </authorList>
    </citation>
    <scope>NUCLEOTIDE SEQUENCE [LARGE SCALE GENOMIC DNA]</scope>
    <source>
        <strain evidence="2">YIM 73061</strain>
    </source>
</reference>
<dbReference type="EMBL" id="QFYR01000001">
    <property type="protein sequence ID" value="RAK56612.1"/>
    <property type="molecule type" value="Genomic_DNA"/>
</dbReference>
<dbReference type="Pfam" id="PF20370">
    <property type="entry name" value="DUF6665"/>
    <property type="match status" value="1"/>
</dbReference>
<dbReference type="OrthoDB" id="9814981at2"/>
<evidence type="ECO:0000313" key="2">
    <source>
        <dbReference type="Proteomes" id="UP000249725"/>
    </source>
</evidence>
<gene>
    <name evidence="1" type="ORF">DJ018_01125</name>
</gene>
<accession>A0A328ANL6</accession>
<keyword evidence="2" id="KW-1185">Reference proteome</keyword>
<comment type="caution">
    <text evidence="1">The sequence shown here is derived from an EMBL/GenBank/DDBJ whole genome shotgun (WGS) entry which is preliminary data.</text>
</comment>
<dbReference type="RefSeq" id="WP_111512963.1">
    <property type="nucleotide sequence ID" value="NZ_QFYR01000001.1"/>
</dbReference>
<organism evidence="1 2">
    <name type="scientific">Phenylobacterium deserti</name>
    <dbReference type="NCBI Taxonomy" id="1914756"/>
    <lineage>
        <taxon>Bacteria</taxon>
        <taxon>Pseudomonadati</taxon>
        <taxon>Pseudomonadota</taxon>
        <taxon>Alphaproteobacteria</taxon>
        <taxon>Caulobacterales</taxon>
        <taxon>Caulobacteraceae</taxon>
        <taxon>Phenylobacterium</taxon>
    </lineage>
</organism>
<sequence>MAALRLPQHLADPPHVDSGEAHLRFELLEDVDGAAADYGRQVDAALAALREHDARGGERLRRRELVDRAADAVWRMIVQHEACDCCDHHELLQRHHVPAEVLARIGARSHA</sequence>
<dbReference type="InterPro" id="IPR046606">
    <property type="entry name" value="DUF6665"/>
</dbReference>
<protein>
    <submittedName>
        <fullName evidence="1">Uncharacterized protein</fullName>
    </submittedName>
</protein>
<dbReference type="Proteomes" id="UP000249725">
    <property type="component" value="Unassembled WGS sequence"/>
</dbReference>
<proteinExistence type="predicted"/>